<dbReference type="SUPFAM" id="SSF53218">
    <property type="entry name" value="Molybdenum cofactor biosynthesis proteins"/>
    <property type="match status" value="1"/>
</dbReference>
<dbReference type="InterPro" id="IPR005110">
    <property type="entry name" value="MoeA_linker/N"/>
</dbReference>
<dbReference type="SUPFAM" id="SSF63882">
    <property type="entry name" value="MoeA N-terminal region -like"/>
    <property type="match status" value="1"/>
</dbReference>
<dbReference type="Proteomes" id="UP000239241">
    <property type="component" value="Unassembled WGS sequence"/>
</dbReference>
<dbReference type="PANTHER" id="PTHR10192:SF5">
    <property type="entry name" value="GEPHYRIN"/>
    <property type="match status" value="1"/>
</dbReference>
<comment type="similarity">
    <text evidence="3 7">Belongs to the MoeA family.</text>
</comment>
<keyword evidence="7" id="KW-0460">Magnesium</keyword>
<name>A0A2S5VST9_9MICO</name>
<dbReference type="GO" id="GO:0061599">
    <property type="term" value="F:molybdopterin molybdotransferase activity"/>
    <property type="evidence" value="ECO:0007669"/>
    <property type="project" value="UniProtKB-UniRule"/>
</dbReference>
<dbReference type="EC" id="2.10.1.1" evidence="7"/>
<keyword evidence="7" id="KW-0479">Metal-binding</keyword>
<feature type="domain" description="MoaB/Mog" evidence="8">
    <location>
        <begin position="210"/>
        <end position="346"/>
    </location>
</feature>
<dbReference type="InterPro" id="IPR038987">
    <property type="entry name" value="MoeA-like"/>
</dbReference>
<evidence type="ECO:0000256" key="6">
    <source>
        <dbReference type="ARBA" id="ARBA00047317"/>
    </source>
</evidence>
<evidence type="ECO:0000256" key="1">
    <source>
        <dbReference type="ARBA" id="ARBA00002901"/>
    </source>
</evidence>
<comment type="function">
    <text evidence="1 7">Catalyzes the insertion of molybdate into adenylated molybdopterin with the concomitant release of AMP.</text>
</comment>
<evidence type="ECO:0000256" key="2">
    <source>
        <dbReference type="ARBA" id="ARBA00005046"/>
    </source>
</evidence>
<dbReference type="EMBL" id="PSXY01000016">
    <property type="protein sequence ID" value="PPF66894.1"/>
    <property type="molecule type" value="Genomic_DNA"/>
</dbReference>
<comment type="catalytic activity">
    <reaction evidence="6">
        <text>adenylyl-molybdopterin + molybdate = Mo-molybdopterin + AMP + H(+)</text>
        <dbReference type="Rhea" id="RHEA:35047"/>
        <dbReference type="ChEBI" id="CHEBI:15378"/>
        <dbReference type="ChEBI" id="CHEBI:36264"/>
        <dbReference type="ChEBI" id="CHEBI:62727"/>
        <dbReference type="ChEBI" id="CHEBI:71302"/>
        <dbReference type="ChEBI" id="CHEBI:456215"/>
        <dbReference type="EC" id="2.10.1.1"/>
    </reaction>
</comment>
<evidence type="ECO:0000313" key="10">
    <source>
        <dbReference type="Proteomes" id="UP000239241"/>
    </source>
</evidence>
<evidence type="ECO:0000256" key="7">
    <source>
        <dbReference type="RuleBase" id="RU365090"/>
    </source>
</evidence>
<dbReference type="AlphaFoldDB" id="A0A2S5VST9"/>
<dbReference type="Gene3D" id="2.170.190.11">
    <property type="entry name" value="Molybdopterin biosynthesis moea protein, domain 3"/>
    <property type="match status" value="1"/>
</dbReference>
<evidence type="ECO:0000313" key="9">
    <source>
        <dbReference type="EMBL" id="PPF66894.1"/>
    </source>
</evidence>
<dbReference type="InterPro" id="IPR036425">
    <property type="entry name" value="MoaB/Mog-like_dom_sf"/>
</dbReference>
<dbReference type="PANTHER" id="PTHR10192">
    <property type="entry name" value="MOLYBDOPTERIN BIOSYNTHESIS PROTEIN"/>
    <property type="match status" value="1"/>
</dbReference>
<comment type="cofactor">
    <cofactor evidence="7">
        <name>Mg(2+)</name>
        <dbReference type="ChEBI" id="CHEBI:18420"/>
    </cofactor>
</comment>
<sequence length="425" mass="42453">MTPTRTEPADARSTRAAVVPSTPATLRDADWDDARAAALLLGGRMRARGAASAELVPLGDAHGRTLAADLRARADLPGADASAMDGWAVGSPGPGPWRVGDPVLAGHAPAVVALAPDEARPIATGAPVPPATAGILRSEHGDVASGVLRVNALAPGGRARARAEIRPAGEEARRGDVLLTAGTRLTAVRLGLAAAAGHDLLQVLAAARADVVHLGDEVVDRGVPVPGRVRDAIGPALPALLAACGLDSGSTLRVPDDARATRDAIAQATAPLVITTGGSSRGPADHVRAALDALRARLLVDAVRMRPGHPVMLAELPDGRGVLCLPGNPLAAIACLLSFAPAVADGLAGRPLPVPARAVAGAELPGGGSGTRLVACALDADGRLVPVRAQGPGMLRGLAAADALAVVPSAGARAGEHVRVIPLPD</sequence>
<dbReference type="Pfam" id="PF03454">
    <property type="entry name" value="MoeA_C"/>
    <property type="match status" value="1"/>
</dbReference>
<dbReference type="Gene3D" id="3.90.105.10">
    <property type="entry name" value="Molybdopterin biosynthesis moea protein, domain 2"/>
    <property type="match status" value="1"/>
</dbReference>
<accession>A0A2S5VST9</accession>
<gene>
    <name evidence="9" type="ORF">C5E16_10575</name>
</gene>
<dbReference type="GO" id="GO:0006777">
    <property type="term" value="P:Mo-molybdopterin cofactor biosynthetic process"/>
    <property type="evidence" value="ECO:0007669"/>
    <property type="project" value="UniProtKB-UniRule"/>
</dbReference>
<dbReference type="Pfam" id="PF00994">
    <property type="entry name" value="MoCF_biosynth"/>
    <property type="match status" value="1"/>
</dbReference>
<dbReference type="InterPro" id="IPR036135">
    <property type="entry name" value="MoeA_linker/N_sf"/>
</dbReference>
<organism evidence="9 10">
    <name type="scientific">Clavibacter michiganensis</name>
    <dbReference type="NCBI Taxonomy" id="28447"/>
    <lineage>
        <taxon>Bacteria</taxon>
        <taxon>Bacillati</taxon>
        <taxon>Actinomycetota</taxon>
        <taxon>Actinomycetes</taxon>
        <taxon>Micrococcales</taxon>
        <taxon>Microbacteriaceae</taxon>
        <taxon>Clavibacter</taxon>
    </lineage>
</organism>
<dbReference type="GO" id="GO:0005829">
    <property type="term" value="C:cytosol"/>
    <property type="evidence" value="ECO:0007669"/>
    <property type="project" value="TreeGrafter"/>
</dbReference>
<dbReference type="UniPathway" id="UPA00344"/>
<reference evidence="9 10" key="1">
    <citation type="submission" date="2018-02" db="EMBL/GenBank/DDBJ databases">
        <title>Bacteriophage NCPPB3778 and a type I-E CRISPR drive the evolution of the US Biological Select Agent, Rathayibacter toxicus.</title>
        <authorList>
            <person name="Davis E.W.II."/>
            <person name="Tabima J.F."/>
            <person name="Weisberg A.J."/>
            <person name="Lopes L.D."/>
            <person name="Wiseman M.S."/>
            <person name="Wiseman M.S."/>
            <person name="Pupko T."/>
            <person name="Belcher M.S."/>
            <person name="Sechler A.J."/>
            <person name="Tancos M.A."/>
            <person name="Schroeder B.K."/>
            <person name="Murray T.D."/>
            <person name="Luster D.G."/>
            <person name="Schneider W.L."/>
            <person name="Rogers E."/>
            <person name="Andreote F.D."/>
            <person name="Grunwald N.J."/>
            <person name="Putnam M.L."/>
            <person name="Chang J.H."/>
        </authorList>
    </citation>
    <scope>NUCLEOTIDE SEQUENCE [LARGE SCALE GENOMIC DNA]</scope>
    <source>
        <strain evidence="9 10">AY1B3</strain>
    </source>
</reference>
<keyword evidence="5 7" id="KW-0501">Molybdenum cofactor biosynthesis</keyword>
<evidence type="ECO:0000256" key="5">
    <source>
        <dbReference type="ARBA" id="ARBA00023150"/>
    </source>
</evidence>
<proteinExistence type="inferred from homology"/>
<dbReference type="Gene3D" id="3.40.980.10">
    <property type="entry name" value="MoaB/Mog-like domain"/>
    <property type="match status" value="1"/>
</dbReference>
<dbReference type="CDD" id="cd00887">
    <property type="entry name" value="MoeA"/>
    <property type="match status" value="1"/>
</dbReference>
<evidence type="ECO:0000256" key="3">
    <source>
        <dbReference type="ARBA" id="ARBA00010763"/>
    </source>
</evidence>
<dbReference type="InterPro" id="IPR036688">
    <property type="entry name" value="MoeA_C_domain_IV_sf"/>
</dbReference>
<dbReference type="Pfam" id="PF03453">
    <property type="entry name" value="MoeA_N"/>
    <property type="match status" value="1"/>
</dbReference>
<comment type="pathway">
    <text evidence="2 7">Cofactor biosynthesis; molybdopterin biosynthesis.</text>
</comment>
<dbReference type="SMART" id="SM00852">
    <property type="entry name" value="MoCF_biosynth"/>
    <property type="match status" value="1"/>
</dbReference>
<evidence type="ECO:0000259" key="8">
    <source>
        <dbReference type="SMART" id="SM00852"/>
    </source>
</evidence>
<dbReference type="InterPro" id="IPR001453">
    <property type="entry name" value="MoaB/Mog_dom"/>
</dbReference>
<dbReference type="InterPro" id="IPR005111">
    <property type="entry name" value="MoeA_C_domain_IV"/>
</dbReference>
<evidence type="ECO:0000256" key="4">
    <source>
        <dbReference type="ARBA" id="ARBA00022505"/>
    </source>
</evidence>
<keyword evidence="7 9" id="KW-0808">Transferase</keyword>
<dbReference type="GO" id="GO:0046872">
    <property type="term" value="F:metal ion binding"/>
    <property type="evidence" value="ECO:0007669"/>
    <property type="project" value="UniProtKB-UniRule"/>
</dbReference>
<comment type="caution">
    <text evidence="9">The sequence shown here is derived from an EMBL/GenBank/DDBJ whole genome shotgun (WGS) entry which is preliminary data.</text>
</comment>
<keyword evidence="4 7" id="KW-0500">Molybdenum</keyword>
<dbReference type="SUPFAM" id="SSF63867">
    <property type="entry name" value="MoeA C-terminal domain-like"/>
    <property type="match status" value="1"/>
</dbReference>
<dbReference type="Gene3D" id="2.40.340.10">
    <property type="entry name" value="MoeA, C-terminal, domain IV"/>
    <property type="match status" value="1"/>
</dbReference>
<protein>
    <recommendedName>
        <fullName evidence="7">Molybdopterin molybdenumtransferase</fullName>
        <ecNumber evidence="7">2.10.1.1</ecNumber>
    </recommendedName>
</protein>